<protein>
    <recommendedName>
        <fullName evidence="10">Hexosyltransferase</fullName>
        <ecNumber evidence="10">2.4.1.-</ecNumber>
    </recommendedName>
</protein>
<keyword evidence="9" id="KW-0472">Membrane</keyword>
<evidence type="ECO:0000256" key="8">
    <source>
        <dbReference type="ARBA" id="ARBA00023034"/>
    </source>
</evidence>
<organism evidence="11 12">
    <name type="scientific">Neogobius melanostomus</name>
    <name type="common">round goby</name>
    <dbReference type="NCBI Taxonomy" id="47308"/>
    <lineage>
        <taxon>Eukaryota</taxon>
        <taxon>Metazoa</taxon>
        <taxon>Chordata</taxon>
        <taxon>Craniata</taxon>
        <taxon>Vertebrata</taxon>
        <taxon>Euteleostomi</taxon>
        <taxon>Actinopterygii</taxon>
        <taxon>Neopterygii</taxon>
        <taxon>Teleostei</taxon>
        <taxon>Neoteleostei</taxon>
        <taxon>Acanthomorphata</taxon>
        <taxon>Gobiaria</taxon>
        <taxon>Gobiiformes</taxon>
        <taxon>Gobioidei</taxon>
        <taxon>Gobiidae</taxon>
        <taxon>Benthophilinae</taxon>
        <taxon>Neogobiini</taxon>
        <taxon>Neogobius</taxon>
    </lineage>
</organism>
<reference evidence="11" key="1">
    <citation type="submission" date="2025-08" db="UniProtKB">
        <authorList>
            <consortium name="Ensembl"/>
        </authorList>
    </citation>
    <scope>IDENTIFICATION</scope>
</reference>
<dbReference type="PANTHER" id="PTHR11214">
    <property type="entry name" value="BETA-1,3-N-ACETYLGLUCOSAMINYLTRANSFERASE"/>
    <property type="match status" value="1"/>
</dbReference>
<evidence type="ECO:0000256" key="7">
    <source>
        <dbReference type="ARBA" id="ARBA00022989"/>
    </source>
</evidence>
<comment type="subcellular location">
    <subcellularLocation>
        <location evidence="1 10">Golgi apparatus membrane</location>
        <topology evidence="1 10">Single-pass type II membrane protein</topology>
    </subcellularLocation>
</comment>
<evidence type="ECO:0000313" key="11">
    <source>
        <dbReference type="Ensembl" id="ENSNMLP00000008552.1"/>
    </source>
</evidence>
<dbReference type="GO" id="GO:0000139">
    <property type="term" value="C:Golgi membrane"/>
    <property type="evidence" value="ECO:0007669"/>
    <property type="project" value="UniProtKB-SubCell"/>
</dbReference>
<evidence type="ECO:0000256" key="3">
    <source>
        <dbReference type="ARBA" id="ARBA00022676"/>
    </source>
</evidence>
<evidence type="ECO:0000256" key="2">
    <source>
        <dbReference type="ARBA" id="ARBA00008661"/>
    </source>
</evidence>
<accession>A0A8C6SU08</accession>
<proteinExistence type="inferred from homology"/>
<dbReference type="GO" id="GO:0008499">
    <property type="term" value="F:N-acetyl-beta-D-glucosaminide beta-(1,3)-galactosyltransferase activity"/>
    <property type="evidence" value="ECO:0007669"/>
    <property type="project" value="TreeGrafter"/>
</dbReference>
<dbReference type="PANTHER" id="PTHR11214:SF361">
    <property type="entry name" value="HEXOSYLTRANSFERASE"/>
    <property type="match status" value="1"/>
</dbReference>
<evidence type="ECO:0000256" key="9">
    <source>
        <dbReference type="ARBA" id="ARBA00023136"/>
    </source>
</evidence>
<keyword evidence="3 10" id="KW-0328">Glycosyltransferase</keyword>
<evidence type="ECO:0000313" key="12">
    <source>
        <dbReference type="Proteomes" id="UP000694523"/>
    </source>
</evidence>
<evidence type="ECO:0000256" key="5">
    <source>
        <dbReference type="ARBA" id="ARBA00022692"/>
    </source>
</evidence>
<keyword evidence="6" id="KW-0735">Signal-anchor</keyword>
<reference evidence="11" key="2">
    <citation type="submission" date="2025-09" db="UniProtKB">
        <authorList>
            <consortium name="Ensembl"/>
        </authorList>
    </citation>
    <scope>IDENTIFICATION</scope>
</reference>
<evidence type="ECO:0000256" key="1">
    <source>
        <dbReference type="ARBA" id="ARBA00004323"/>
    </source>
</evidence>
<dbReference type="AlphaFoldDB" id="A0A8C6SU08"/>
<keyword evidence="12" id="KW-1185">Reference proteome</keyword>
<dbReference type="Pfam" id="PF01762">
    <property type="entry name" value="Galactosyl_T"/>
    <property type="match status" value="1"/>
</dbReference>
<keyword evidence="4" id="KW-0808">Transferase</keyword>
<dbReference type="Ensembl" id="ENSNMLT00000009714.1">
    <property type="protein sequence ID" value="ENSNMLP00000008552.1"/>
    <property type="gene ID" value="ENSNMLG00000006032.1"/>
</dbReference>
<evidence type="ECO:0000256" key="4">
    <source>
        <dbReference type="ARBA" id="ARBA00022679"/>
    </source>
</evidence>
<keyword evidence="5" id="KW-0812">Transmembrane</keyword>
<dbReference type="Gene3D" id="3.90.550.50">
    <property type="match status" value="1"/>
</dbReference>
<keyword evidence="8 10" id="KW-0333">Golgi apparatus</keyword>
<dbReference type="Proteomes" id="UP000694523">
    <property type="component" value="Unplaced"/>
</dbReference>
<name>A0A8C6SU08_9GOBI</name>
<dbReference type="GO" id="GO:0006493">
    <property type="term" value="P:protein O-linked glycosylation"/>
    <property type="evidence" value="ECO:0007669"/>
    <property type="project" value="TreeGrafter"/>
</dbReference>
<dbReference type="InterPro" id="IPR002659">
    <property type="entry name" value="Glyco_trans_31"/>
</dbReference>
<comment type="similarity">
    <text evidence="2 10">Belongs to the glycosyltransferase 31 family.</text>
</comment>
<sequence>MSKPGQRLARVTAVFSTLVLLFYAFAVSKHFPKRPVLLSVDEHGLISPETYEYVLNQPRVCNNESDILVVFLVPVAPHHYAHREAVRQTWGAPGSDTLTLFFLGLPEESPQKSEVQGKIETESRKYGDIIQNNFIDTYHNLTIKTLLMMRWLDAHCPGTRYGMKVDADIFPSELLAAWEDFKRGYAKC</sequence>
<evidence type="ECO:0000256" key="10">
    <source>
        <dbReference type="RuleBase" id="RU363063"/>
    </source>
</evidence>
<dbReference type="EC" id="2.4.1.-" evidence="10"/>
<keyword evidence="7" id="KW-1133">Transmembrane helix</keyword>
<evidence type="ECO:0000256" key="6">
    <source>
        <dbReference type="ARBA" id="ARBA00022968"/>
    </source>
</evidence>